<name>A0AAW1SGG7_9CHLO</name>
<gene>
    <name evidence="1" type="ORF">WJX74_005752</name>
</gene>
<dbReference type="EMBL" id="JALJOS010000001">
    <property type="protein sequence ID" value="KAK9844706.1"/>
    <property type="molecule type" value="Genomic_DNA"/>
</dbReference>
<dbReference type="Proteomes" id="UP001438707">
    <property type="component" value="Unassembled WGS sequence"/>
</dbReference>
<dbReference type="AlphaFoldDB" id="A0AAW1SGG7"/>
<proteinExistence type="predicted"/>
<protein>
    <submittedName>
        <fullName evidence="1">Uncharacterized protein</fullName>
    </submittedName>
</protein>
<sequence length="279" mass="29657">MGALPIPDETSATTVALAQKSTAELQTVAEVWHGPMAAANLNITNLFGIMGDHANNARSGKKRGLEGAKAAELAEVMGPEWDGLTPEAKALTIADFGCHGHKVDNACKATVPASVAIWAESTGSKPISMPSLADLQNEEAAALKAGAAKVTSLSTMLFCKTAQSRHGANTHAVGFQSWQMQHLEGIPFEWDDESKARFLENQAAILVTLAAKDIIIAYVNELKAHSQKIDSILQNVYNGLHDMPTLLELAAGGLIYFQTDFAGLSVKSLVCTAFEMEPI</sequence>
<comment type="caution">
    <text evidence="1">The sequence shown here is derived from an EMBL/GenBank/DDBJ whole genome shotgun (WGS) entry which is preliminary data.</text>
</comment>
<organism evidence="1 2">
    <name type="scientific">Apatococcus lobatus</name>
    <dbReference type="NCBI Taxonomy" id="904363"/>
    <lineage>
        <taxon>Eukaryota</taxon>
        <taxon>Viridiplantae</taxon>
        <taxon>Chlorophyta</taxon>
        <taxon>core chlorophytes</taxon>
        <taxon>Trebouxiophyceae</taxon>
        <taxon>Chlorellales</taxon>
        <taxon>Chlorellaceae</taxon>
        <taxon>Apatococcus</taxon>
    </lineage>
</organism>
<evidence type="ECO:0000313" key="1">
    <source>
        <dbReference type="EMBL" id="KAK9844706.1"/>
    </source>
</evidence>
<reference evidence="1 2" key="1">
    <citation type="journal article" date="2024" name="Nat. Commun.">
        <title>Phylogenomics reveals the evolutionary origins of lichenization in chlorophyte algae.</title>
        <authorList>
            <person name="Puginier C."/>
            <person name="Libourel C."/>
            <person name="Otte J."/>
            <person name="Skaloud P."/>
            <person name="Haon M."/>
            <person name="Grisel S."/>
            <person name="Petersen M."/>
            <person name="Berrin J.G."/>
            <person name="Delaux P.M."/>
            <person name="Dal Grande F."/>
            <person name="Keller J."/>
        </authorList>
    </citation>
    <scope>NUCLEOTIDE SEQUENCE [LARGE SCALE GENOMIC DNA]</scope>
    <source>
        <strain evidence="1 2">SAG 2145</strain>
    </source>
</reference>
<accession>A0AAW1SGG7</accession>
<evidence type="ECO:0000313" key="2">
    <source>
        <dbReference type="Proteomes" id="UP001438707"/>
    </source>
</evidence>
<keyword evidence="2" id="KW-1185">Reference proteome</keyword>